<dbReference type="Proteomes" id="UP001291926">
    <property type="component" value="Unassembled WGS sequence"/>
</dbReference>
<dbReference type="PANTHER" id="PTHR11538">
    <property type="entry name" value="PHENYLALANYL-TRNA SYNTHETASE"/>
    <property type="match status" value="1"/>
</dbReference>
<comment type="caution">
    <text evidence="2">The sequence shown here is derived from an EMBL/GenBank/DDBJ whole genome shotgun (WGS) entry which is preliminary data.</text>
</comment>
<dbReference type="InterPro" id="IPR019446">
    <property type="entry name" value="BMT5-like"/>
</dbReference>
<proteinExistence type="predicted"/>
<evidence type="ECO:0000313" key="2">
    <source>
        <dbReference type="EMBL" id="KAK4491805.1"/>
    </source>
</evidence>
<reference evidence="2 3" key="1">
    <citation type="journal article" date="2023" name="bioRxiv">
        <title>Genome report: Whole genome sequence and annotation of Penstemon davidsonii.</title>
        <authorList>
            <person name="Ostevik K.L."/>
            <person name="Alabady M."/>
            <person name="Zhang M."/>
            <person name="Rausher M.D."/>
        </authorList>
    </citation>
    <scope>NUCLEOTIDE SEQUENCE [LARGE SCALE GENOMIC DNA]</scope>
    <source>
        <strain evidence="2">DNT005</strain>
        <tissue evidence="2">Whole leaf</tissue>
    </source>
</reference>
<gene>
    <name evidence="2" type="ORF">RD792_002581</name>
</gene>
<protein>
    <recommendedName>
        <fullName evidence="1">25S rRNA (uridine-N(3))-methyltransferase BMT5-like domain-containing protein</fullName>
    </recommendedName>
</protein>
<feature type="domain" description="25S rRNA (uridine-N(3))-methyltransferase BMT5-like" evidence="1">
    <location>
        <begin position="20"/>
        <end position="185"/>
    </location>
</feature>
<dbReference type="Pfam" id="PF10354">
    <property type="entry name" value="BMT5-like"/>
    <property type="match status" value="1"/>
</dbReference>
<evidence type="ECO:0000259" key="1">
    <source>
        <dbReference type="Pfam" id="PF10354"/>
    </source>
</evidence>
<dbReference type="EMBL" id="JAYDYQ010001087">
    <property type="protein sequence ID" value="KAK4491805.1"/>
    <property type="molecule type" value="Genomic_DNA"/>
</dbReference>
<dbReference type="PANTHER" id="PTHR11538:SF89">
    <property type="entry name" value="PROTEIN, PUTATIVE (DUF2431)-RELATED"/>
    <property type="match status" value="1"/>
</dbReference>
<accession>A0ABR0DRE2</accession>
<organism evidence="2 3">
    <name type="scientific">Penstemon davidsonii</name>
    <dbReference type="NCBI Taxonomy" id="160366"/>
    <lineage>
        <taxon>Eukaryota</taxon>
        <taxon>Viridiplantae</taxon>
        <taxon>Streptophyta</taxon>
        <taxon>Embryophyta</taxon>
        <taxon>Tracheophyta</taxon>
        <taxon>Spermatophyta</taxon>
        <taxon>Magnoliopsida</taxon>
        <taxon>eudicotyledons</taxon>
        <taxon>Gunneridae</taxon>
        <taxon>Pentapetalae</taxon>
        <taxon>asterids</taxon>
        <taxon>lamiids</taxon>
        <taxon>Lamiales</taxon>
        <taxon>Plantaginaceae</taxon>
        <taxon>Cheloneae</taxon>
        <taxon>Penstemon</taxon>
    </lineage>
</organism>
<evidence type="ECO:0000313" key="3">
    <source>
        <dbReference type="Proteomes" id="UP001291926"/>
    </source>
</evidence>
<keyword evidence="3" id="KW-1185">Reference proteome</keyword>
<sequence>MECGEGVKWITHYSSNHNILLVGEGDFSFAACLARAFGRATNMVATSLDSQAELDRKHPTAAANLVTLKDMGCTIIHEVDVSNMSEHSRLKHKLFDRIVFNFPHAGFLFREHDDYQIQLHQNVVRSFLLSARKMLRVVGEVHVTHKTAYPFSKWNIKELGEEVGLRFIGEARFYIYEYPGYHNKRGGNDCSRSNDSFPVGECSTFKFEI</sequence>
<name>A0ABR0DRE2_9LAMI</name>